<comment type="caution">
    <text evidence="2">The sequence shown here is derived from an EMBL/GenBank/DDBJ whole genome shotgun (WGS) entry which is preliminary data.</text>
</comment>
<protein>
    <submittedName>
        <fullName evidence="2">Uncharacterized protein</fullName>
    </submittedName>
</protein>
<dbReference type="EMBL" id="BAAAUW010000030">
    <property type="protein sequence ID" value="GAA3273331.1"/>
    <property type="molecule type" value="Genomic_DNA"/>
</dbReference>
<dbReference type="Proteomes" id="UP001500728">
    <property type="component" value="Unassembled WGS sequence"/>
</dbReference>
<proteinExistence type="predicted"/>
<gene>
    <name evidence="2" type="ORF">GCM10010469_52310</name>
</gene>
<feature type="compositionally biased region" description="Basic and acidic residues" evidence="1">
    <location>
        <begin position="78"/>
        <end position="91"/>
    </location>
</feature>
<evidence type="ECO:0000313" key="3">
    <source>
        <dbReference type="Proteomes" id="UP001500728"/>
    </source>
</evidence>
<dbReference type="RefSeq" id="WP_346153848.1">
    <property type="nucleotide sequence ID" value="NZ_BAAAUW010000030.1"/>
</dbReference>
<name>A0ABP6R7A3_9ACTN</name>
<accession>A0ABP6R7A3</accession>
<keyword evidence="3" id="KW-1185">Reference proteome</keyword>
<organism evidence="2 3">
    <name type="scientific">Streptomyces labedae</name>
    <dbReference type="NCBI Taxonomy" id="285569"/>
    <lineage>
        <taxon>Bacteria</taxon>
        <taxon>Bacillati</taxon>
        <taxon>Actinomycetota</taxon>
        <taxon>Actinomycetes</taxon>
        <taxon>Kitasatosporales</taxon>
        <taxon>Streptomycetaceae</taxon>
        <taxon>Streptomyces</taxon>
    </lineage>
</organism>
<reference evidence="3" key="1">
    <citation type="journal article" date="2019" name="Int. J. Syst. Evol. Microbiol.">
        <title>The Global Catalogue of Microorganisms (GCM) 10K type strain sequencing project: providing services to taxonomists for standard genome sequencing and annotation.</title>
        <authorList>
            <consortium name="The Broad Institute Genomics Platform"/>
            <consortium name="The Broad Institute Genome Sequencing Center for Infectious Disease"/>
            <person name="Wu L."/>
            <person name="Ma J."/>
        </authorList>
    </citation>
    <scope>NUCLEOTIDE SEQUENCE [LARGE SCALE GENOMIC DNA]</scope>
    <source>
        <strain evidence="3">JCM 9381</strain>
    </source>
</reference>
<evidence type="ECO:0000313" key="2">
    <source>
        <dbReference type="EMBL" id="GAA3273331.1"/>
    </source>
</evidence>
<evidence type="ECO:0000256" key="1">
    <source>
        <dbReference type="SAM" id="MobiDB-lite"/>
    </source>
</evidence>
<sequence>MSEPYSVGWAMASSLPTARTTRAARTRQALLTPWRTERTGRAVGDGAGDDVLAAAGVGRPQAQSVDALAVEIIEDPAKREGVDLGLDKPGTDGDPPDQRPGWGTWVTRVLGA</sequence>
<feature type="region of interest" description="Disordered" evidence="1">
    <location>
        <begin position="78"/>
        <end position="112"/>
    </location>
</feature>